<keyword evidence="3" id="KW-1185">Reference proteome</keyword>
<dbReference type="EMBL" id="SRLO01012135">
    <property type="protein sequence ID" value="TNN25593.1"/>
    <property type="molecule type" value="Genomic_DNA"/>
</dbReference>
<feature type="compositionally biased region" description="Polar residues" evidence="1">
    <location>
        <begin position="42"/>
        <end position="62"/>
    </location>
</feature>
<dbReference type="AlphaFoldDB" id="A0A4Z2EA51"/>
<feature type="compositionally biased region" description="Basic and acidic residues" evidence="1">
    <location>
        <begin position="15"/>
        <end position="31"/>
    </location>
</feature>
<sequence length="163" mass="18205">MRAPSSEDWTTDSEVTPRSRDRDSHPGDRRVTPRQRPHKRSVSGTETSSCHQDSFRTPSSSWRVRQGELSGLTFLQGLEDTSKEALKALLCPVFRMVRGRLGRRGSLLSPLLFPAAGLFSDFTSTSSSSLSSATGTQPSHLRSDRQLLSLLLYWRSEGPSERR</sequence>
<evidence type="ECO:0000313" key="3">
    <source>
        <dbReference type="Proteomes" id="UP000314294"/>
    </source>
</evidence>
<feature type="compositionally biased region" description="Basic residues" evidence="1">
    <location>
        <begin position="32"/>
        <end position="41"/>
    </location>
</feature>
<organism evidence="2 3">
    <name type="scientific">Liparis tanakae</name>
    <name type="common">Tanaka's snailfish</name>
    <dbReference type="NCBI Taxonomy" id="230148"/>
    <lineage>
        <taxon>Eukaryota</taxon>
        <taxon>Metazoa</taxon>
        <taxon>Chordata</taxon>
        <taxon>Craniata</taxon>
        <taxon>Vertebrata</taxon>
        <taxon>Euteleostomi</taxon>
        <taxon>Actinopterygii</taxon>
        <taxon>Neopterygii</taxon>
        <taxon>Teleostei</taxon>
        <taxon>Neoteleostei</taxon>
        <taxon>Acanthomorphata</taxon>
        <taxon>Eupercaria</taxon>
        <taxon>Perciformes</taxon>
        <taxon>Cottioidei</taxon>
        <taxon>Cottales</taxon>
        <taxon>Liparidae</taxon>
        <taxon>Liparis</taxon>
    </lineage>
</organism>
<comment type="caution">
    <text evidence="2">The sequence shown here is derived from an EMBL/GenBank/DDBJ whole genome shotgun (WGS) entry which is preliminary data.</text>
</comment>
<dbReference type="Proteomes" id="UP000314294">
    <property type="component" value="Unassembled WGS sequence"/>
</dbReference>
<evidence type="ECO:0000256" key="1">
    <source>
        <dbReference type="SAM" id="MobiDB-lite"/>
    </source>
</evidence>
<proteinExistence type="predicted"/>
<name>A0A4Z2EA51_9TELE</name>
<gene>
    <name evidence="2" type="ORF">EYF80_064275</name>
</gene>
<feature type="region of interest" description="Disordered" evidence="1">
    <location>
        <begin position="1"/>
        <end position="62"/>
    </location>
</feature>
<accession>A0A4Z2EA51</accession>
<protein>
    <submittedName>
        <fullName evidence="2">Uncharacterized protein</fullName>
    </submittedName>
</protein>
<evidence type="ECO:0000313" key="2">
    <source>
        <dbReference type="EMBL" id="TNN25593.1"/>
    </source>
</evidence>
<reference evidence="2 3" key="1">
    <citation type="submission" date="2019-03" db="EMBL/GenBank/DDBJ databases">
        <title>First draft genome of Liparis tanakae, snailfish: a comprehensive survey of snailfish specific genes.</title>
        <authorList>
            <person name="Kim W."/>
            <person name="Song I."/>
            <person name="Jeong J.-H."/>
            <person name="Kim D."/>
            <person name="Kim S."/>
            <person name="Ryu S."/>
            <person name="Song J.Y."/>
            <person name="Lee S.K."/>
        </authorList>
    </citation>
    <scope>NUCLEOTIDE SEQUENCE [LARGE SCALE GENOMIC DNA]</scope>
    <source>
        <tissue evidence="2">Muscle</tissue>
    </source>
</reference>